<gene>
    <name evidence="1" type="ORF">GCM10022295_60950</name>
</gene>
<evidence type="ECO:0000313" key="2">
    <source>
        <dbReference type="Proteomes" id="UP001500707"/>
    </source>
</evidence>
<dbReference type="EMBL" id="BAABCE010000012">
    <property type="protein sequence ID" value="GAA3570840.1"/>
    <property type="molecule type" value="Genomic_DNA"/>
</dbReference>
<evidence type="ECO:0000313" key="1">
    <source>
        <dbReference type="EMBL" id="GAA3570840.1"/>
    </source>
</evidence>
<protein>
    <recommendedName>
        <fullName evidence="3">Coenzyme PQQ synthesis protein D (PqqD)</fullName>
    </recommendedName>
</protein>
<dbReference type="Proteomes" id="UP001500707">
    <property type="component" value="Unassembled WGS sequence"/>
</dbReference>
<reference evidence="2" key="1">
    <citation type="journal article" date="2019" name="Int. J. Syst. Evol. Microbiol.">
        <title>The Global Catalogue of Microorganisms (GCM) 10K type strain sequencing project: providing services to taxonomists for standard genome sequencing and annotation.</title>
        <authorList>
            <consortium name="The Broad Institute Genomics Platform"/>
            <consortium name="The Broad Institute Genome Sequencing Center for Infectious Disease"/>
            <person name="Wu L."/>
            <person name="Ma J."/>
        </authorList>
    </citation>
    <scope>NUCLEOTIDE SEQUENCE [LARGE SCALE GENOMIC DNA]</scope>
    <source>
        <strain evidence="2">JCM 17656</strain>
    </source>
</reference>
<dbReference type="Pfam" id="PF05402">
    <property type="entry name" value="PqqD"/>
    <property type="match status" value="1"/>
</dbReference>
<proteinExistence type="predicted"/>
<dbReference type="InterPro" id="IPR008792">
    <property type="entry name" value="PQQD"/>
</dbReference>
<accession>A0ABP6XVT4</accession>
<keyword evidence="2" id="KW-1185">Reference proteome</keyword>
<organism evidence="1 2">
    <name type="scientific">Streptomyces osmaniensis</name>
    <dbReference type="NCBI Taxonomy" id="593134"/>
    <lineage>
        <taxon>Bacteria</taxon>
        <taxon>Bacillati</taxon>
        <taxon>Actinomycetota</taxon>
        <taxon>Actinomycetes</taxon>
        <taxon>Kitasatosporales</taxon>
        <taxon>Streptomycetaceae</taxon>
        <taxon>Streptomyces</taxon>
    </lineage>
</organism>
<comment type="caution">
    <text evidence="1">The sequence shown here is derived from an EMBL/GenBank/DDBJ whole genome shotgun (WGS) entry which is preliminary data.</text>
</comment>
<sequence length="98" mass="10808">MTTELNTPAPDATIRRRLDSRVRNHQGTLVIAGATQAFELTAVAAFVWRLLDGSRTVREVSLAVATEYSVDPAEALEDTRELLRDLLAHNVLEPVNNP</sequence>
<dbReference type="RefSeq" id="WP_346184401.1">
    <property type="nucleotide sequence ID" value="NZ_BAABCE010000012.1"/>
</dbReference>
<name>A0ABP6XVT4_9ACTN</name>
<evidence type="ECO:0008006" key="3">
    <source>
        <dbReference type="Google" id="ProtNLM"/>
    </source>
</evidence>